<evidence type="ECO:0000313" key="3">
    <source>
        <dbReference type="Proteomes" id="UP000824130"/>
    </source>
</evidence>
<organism evidence="2 3">
    <name type="scientific">Candidatus Allocopromorpha excrementipullorum</name>
    <dbReference type="NCBI Taxonomy" id="2840743"/>
    <lineage>
        <taxon>Bacteria</taxon>
        <taxon>Bacillati</taxon>
        <taxon>Bacillota</taxon>
        <taxon>Clostridia</taxon>
        <taxon>Eubacteriales</taxon>
        <taxon>Eubacteriaceae</taxon>
        <taxon>Eubacteriaceae incertae sedis</taxon>
        <taxon>Candidatus Allocopromorpha</taxon>
    </lineage>
</organism>
<dbReference type="EMBL" id="DVOB01000054">
    <property type="protein sequence ID" value="HIU95540.1"/>
    <property type="molecule type" value="Genomic_DNA"/>
</dbReference>
<dbReference type="GO" id="GO:0061799">
    <property type="term" value="F:cyclic pyranopterin monophosphate synthase activity"/>
    <property type="evidence" value="ECO:0007669"/>
    <property type="project" value="TreeGrafter"/>
</dbReference>
<protein>
    <submittedName>
        <fullName evidence="2">Uncharacterized protein</fullName>
    </submittedName>
</protein>
<evidence type="ECO:0000256" key="1">
    <source>
        <dbReference type="ARBA" id="ARBA00023150"/>
    </source>
</evidence>
<dbReference type="Gene3D" id="3.20.20.70">
    <property type="entry name" value="Aldolase class I"/>
    <property type="match status" value="1"/>
</dbReference>
<reference evidence="2" key="1">
    <citation type="submission" date="2020-10" db="EMBL/GenBank/DDBJ databases">
        <authorList>
            <person name="Gilroy R."/>
        </authorList>
    </citation>
    <scope>NUCLEOTIDE SEQUENCE</scope>
    <source>
        <strain evidence="2">ChiSjej4B22-8349</strain>
    </source>
</reference>
<reference evidence="2" key="2">
    <citation type="journal article" date="2021" name="PeerJ">
        <title>Extensive microbial diversity within the chicken gut microbiome revealed by metagenomics and culture.</title>
        <authorList>
            <person name="Gilroy R."/>
            <person name="Ravi A."/>
            <person name="Getino M."/>
            <person name="Pursley I."/>
            <person name="Horton D.L."/>
            <person name="Alikhan N.F."/>
            <person name="Baker D."/>
            <person name="Gharbi K."/>
            <person name="Hall N."/>
            <person name="Watson M."/>
            <person name="Adriaenssens E.M."/>
            <person name="Foster-Nyarko E."/>
            <person name="Jarju S."/>
            <person name="Secka A."/>
            <person name="Antonio M."/>
            <person name="Oren A."/>
            <person name="Chaudhuri R.R."/>
            <person name="La Ragione R."/>
            <person name="Hildebrand F."/>
            <person name="Pallen M.J."/>
        </authorList>
    </citation>
    <scope>NUCLEOTIDE SEQUENCE</scope>
    <source>
        <strain evidence="2">ChiSjej4B22-8349</strain>
    </source>
</reference>
<sequence length="142" mass="15718">MSEKSKVIKIDGQELAGKAAELREAGITGVIVRLDTLNHTRYHDISEGKSLQTVIDGINGAIDQQLAVRLDVAITEGFNDDEVLDFLQLTLQHRCDIVFLPTIDYGILKEKMPALRKIDGASGEVEMYKYPMAVGRVGFIKD</sequence>
<dbReference type="InterPro" id="IPR050105">
    <property type="entry name" value="MoCo_biosynth_MoaA/MoaC"/>
</dbReference>
<dbReference type="GO" id="GO:0006777">
    <property type="term" value="P:Mo-molybdopterin cofactor biosynthetic process"/>
    <property type="evidence" value="ECO:0007669"/>
    <property type="project" value="UniProtKB-KW"/>
</dbReference>
<dbReference type="SUPFAM" id="SSF102114">
    <property type="entry name" value="Radical SAM enzymes"/>
    <property type="match status" value="1"/>
</dbReference>
<dbReference type="PANTHER" id="PTHR22960">
    <property type="entry name" value="MOLYBDOPTERIN COFACTOR SYNTHESIS PROTEIN A"/>
    <property type="match status" value="1"/>
</dbReference>
<dbReference type="AlphaFoldDB" id="A0A9D1N634"/>
<dbReference type="PANTHER" id="PTHR22960:SF0">
    <property type="entry name" value="MOLYBDENUM COFACTOR BIOSYNTHESIS PROTEIN 1"/>
    <property type="match status" value="1"/>
</dbReference>
<gene>
    <name evidence="2" type="ORF">IAD25_02355</name>
</gene>
<evidence type="ECO:0000313" key="2">
    <source>
        <dbReference type="EMBL" id="HIU95540.1"/>
    </source>
</evidence>
<proteinExistence type="predicted"/>
<dbReference type="InterPro" id="IPR058240">
    <property type="entry name" value="rSAM_sf"/>
</dbReference>
<accession>A0A9D1N634</accession>
<dbReference type="GO" id="GO:0061798">
    <property type="term" value="F:GTP 3',8'-cyclase activity"/>
    <property type="evidence" value="ECO:0007669"/>
    <property type="project" value="TreeGrafter"/>
</dbReference>
<dbReference type="Proteomes" id="UP000824130">
    <property type="component" value="Unassembled WGS sequence"/>
</dbReference>
<dbReference type="InterPro" id="IPR013785">
    <property type="entry name" value="Aldolase_TIM"/>
</dbReference>
<keyword evidence="1" id="KW-0501">Molybdenum cofactor biosynthesis</keyword>
<name>A0A9D1N634_9FIRM</name>
<comment type="caution">
    <text evidence="2">The sequence shown here is derived from an EMBL/GenBank/DDBJ whole genome shotgun (WGS) entry which is preliminary data.</text>
</comment>